<evidence type="ECO:0000313" key="5">
    <source>
        <dbReference type="Proteomes" id="UP000434172"/>
    </source>
</evidence>
<evidence type="ECO:0000256" key="1">
    <source>
        <dbReference type="ARBA" id="ARBA00022737"/>
    </source>
</evidence>
<organism evidence="4 5">
    <name type="scientific">Colletotrichum asianum</name>
    <dbReference type="NCBI Taxonomy" id="702518"/>
    <lineage>
        <taxon>Eukaryota</taxon>
        <taxon>Fungi</taxon>
        <taxon>Dikarya</taxon>
        <taxon>Ascomycota</taxon>
        <taxon>Pezizomycotina</taxon>
        <taxon>Sordariomycetes</taxon>
        <taxon>Hypocreomycetidae</taxon>
        <taxon>Glomerellales</taxon>
        <taxon>Glomerellaceae</taxon>
        <taxon>Colletotrichum</taxon>
        <taxon>Colletotrichum gloeosporioides species complex</taxon>
    </lineage>
</organism>
<dbReference type="Pfam" id="PF00023">
    <property type="entry name" value="Ank"/>
    <property type="match status" value="1"/>
</dbReference>
<sequence length="418" mass="47348">MAHCNRLPRRATEESRVARATKAARRAASKKAKKASRDTKNLEANLQCMPSKLVLEIVDKILEEYPLGGYTKYEKIRVGWYESQDYLSFKGVRDAIHLGATCREMHTIIAPFILEHDKKVNFSSALLLSVKKGSMEGVIRALSHGQDINTADRTLFDIFIMDSDGYDYYSEYWRIPIFSTLTSLHWASFYGNVELVTYLLANGADFQQRADLGFQHSLETYESGDQWESETLHWSHSHRAMMTATKEQYAAIPIYSDLEIPIGANALFFALKGSPSLIHRMKWDTSTFKEDDLLVTEDESGCRLAITKRLIRAGSSLITCEATKFHALHQAAAYRDIEIARFLMDELHVDPNVRNIDNETPLHVLARNLSHGPYNRTDQMVELLLERGADTNLKDSNGLTPEEIGLTPDVISLWTPAV</sequence>
<dbReference type="Gene3D" id="1.25.40.20">
    <property type="entry name" value="Ankyrin repeat-containing domain"/>
    <property type="match status" value="2"/>
</dbReference>
<protein>
    <recommendedName>
        <fullName evidence="6">Ankyrin repeat protein</fullName>
    </recommendedName>
</protein>
<dbReference type="PANTHER" id="PTHR24126">
    <property type="entry name" value="ANKYRIN REPEAT, PH AND SEC7 DOMAIN CONTAINING PROTEIN SECG-RELATED"/>
    <property type="match status" value="1"/>
</dbReference>
<gene>
    <name evidence="4" type="ORF">GQ607_009182</name>
</gene>
<keyword evidence="2 3" id="KW-0040">ANK repeat</keyword>
<comment type="caution">
    <text evidence="4">The sequence shown here is derived from an EMBL/GenBank/DDBJ whole genome shotgun (WGS) entry which is preliminary data.</text>
</comment>
<evidence type="ECO:0000256" key="2">
    <source>
        <dbReference type="ARBA" id="ARBA00023043"/>
    </source>
</evidence>
<proteinExistence type="predicted"/>
<evidence type="ECO:0000256" key="3">
    <source>
        <dbReference type="PROSITE-ProRule" id="PRU00023"/>
    </source>
</evidence>
<dbReference type="SUPFAM" id="SSF48403">
    <property type="entry name" value="Ankyrin repeat"/>
    <property type="match status" value="1"/>
</dbReference>
<feature type="repeat" description="ANK" evidence="3">
    <location>
        <begin position="357"/>
        <end position="396"/>
    </location>
</feature>
<dbReference type="EMBL" id="WOWK01000051">
    <property type="protein sequence ID" value="KAF0323501.1"/>
    <property type="molecule type" value="Genomic_DNA"/>
</dbReference>
<dbReference type="PRINTS" id="PR01415">
    <property type="entry name" value="ANKYRIN"/>
</dbReference>
<reference evidence="4 5" key="1">
    <citation type="submission" date="2019-12" db="EMBL/GenBank/DDBJ databases">
        <title>A genome sequence resource for the geographically widespread anthracnose pathogen Colletotrichum asianum.</title>
        <authorList>
            <person name="Meng Y."/>
        </authorList>
    </citation>
    <scope>NUCLEOTIDE SEQUENCE [LARGE SCALE GENOMIC DNA]</scope>
    <source>
        <strain evidence="4 5">ICMP 18580</strain>
    </source>
</reference>
<keyword evidence="1" id="KW-0677">Repeat</keyword>
<dbReference type="PROSITE" id="PS50088">
    <property type="entry name" value="ANK_REPEAT"/>
    <property type="match status" value="2"/>
</dbReference>
<dbReference type="PROSITE" id="PS50297">
    <property type="entry name" value="ANK_REP_REGION"/>
    <property type="match status" value="2"/>
</dbReference>
<evidence type="ECO:0008006" key="6">
    <source>
        <dbReference type="Google" id="ProtNLM"/>
    </source>
</evidence>
<evidence type="ECO:0000313" key="4">
    <source>
        <dbReference type="EMBL" id="KAF0323501.1"/>
    </source>
</evidence>
<dbReference type="AlphaFoldDB" id="A0A8H3ZRG7"/>
<keyword evidence="5" id="KW-1185">Reference proteome</keyword>
<name>A0A8H3ZRG7_9PEZI</name>
<dbReference type="SMART" id="SM00248">
    <property type="entry name" value="ANK"/>
    <property type="match status" value="4"/>
</dbReference>
<dbReference type="InterPro" id="IPR036770">
    <property type="entry name" value="Ankyrin_rpt-contain_sf"/>
</dbReference>
<dbReference type="OrthoDB" id="341259at2759"/>
<dbReference type="Proteomes" id="UP000434172">
    <property type="component" value="Unassembled WGS sequence"/>
</dbReference>
<dbReference type="InterPro" id="IPR002110">
    <property type="entry name" value="Ankyrin_rpt"/>
</dbReference>
<accession>A0A8H3ZRG7</accession>
<dbReference type="Pfam" id="PF12796">
    <property type="entry name" value="Ank_2"/>
    <property type="match status" value="1"/>
</dbReference>
<feature type="repeat" description="ANK" evidence="3">
    <location>
        <begin position="179"/>
        <end position="211"/>
    </location>
</feature>